<dbReference type="InterPro" id="IPR051472">
    <property type="entry name" value="T3SS_Stator/FliH"/>
</dbReference>
<dbReference type="AlphaFoldDB" id="A0A848L875"/>
<evidence type="ECO:0000256" key="4">
    <source>
        <dbReference type="ARBA" id="ARBA00022448"/>
    </source>
</evidence>
<name>A0A848L875_9BACT</name>
<comment type="similarity">
    <text evidence="2">Belongs to the FliH family.</text>
</comment>
<keyword evidence="11" id="KW-0282">Flagellum</keyword>
<keyword evidence="12" id="KW-1185">Reference proteome</keyword>
<dbReference type="PANTHER" id="PTHR34982">
    <property type="entry name" value="YOP PROTEINS TRANSLOCATION PROTEIN L"/>
    <property type="match status" value="1"/>
</dbReference>
<keyword evidence="6" id="KW-0653">Protein transport</keyword>
<evidence type="ECO:0000256" key="6">
    <source>
        <dbReference type="ARBA" id="ARBA00022927"/>
    </source>
</evidence>
<dbReference type="GO" id="GO:0015031">
    <property type="term" value="P:protein transport"/>
    <property type="evidence" value="ECO:0007669"/>
    <property type="project" value="UniProtKB-KW"/>
</dbReference>
<evidence type="ECO:0000256" key="2">
    <source>
        <dbReference type="ARBA" id="ARBA00006602"/>
    </source>
</evidence>
<dbReference type="PANTHER" id="PTHR34982:SF1">
    <property type="entry name" value="FLAGELLAR ASSEMBLY PROTEIN FLIH"/>
    <property type="match status" value="1"/>
</dbReference>
<accession>A0A848L875</accession>
<protein>
    <recommendedName>
        <fullName evidence="3">Flagellar assembly protein FliH</fullName>
    </recommendedName>
</protein>
<keyword evidence="5" id="KW-1005">Bacterial flagellum biogenesis</keyword>
<comment type="function">
    <text evidence="1">Needed for flagellar regrowth and assembly.</text>
</comment>
<keyword evidence="8" id="KW-0175">Coiled coil</keyword>
<feature type="coiled-coil region" evidence="8">
    <location>
        <begin position="44"/>
        <end position="82"/>
    </location>
</feature>
<gene>
    <name evidence="11" type="ORF">HG543_09040</name>
</gene>
<dbReference type="RefSeq" id="WP_169344290.1">
    <property type="nucleotide sequence ID" value="NZ_JABBJJ010000029.1"/>
</dbReference>
<evidence type="ECO:0000256" key="8">
    <source>
        <dbReference type="SAM" id="Coils"/>
    </source>
</evidence>
<evidence type="ECO:0000313" key="12">
    <source>
        <dbReference type="Proteomes" id="UP000518300"/>
    </source>
</evidence>
<evidence type="ECO:0000256" key="3">
    <source>
        <dbReference type="ARBA" id="ARBA00016507"/>
    </source>
</evidence>
<dbReference type="GO" id="GO:0044781">
    <property type="term" value="P:bacterial-type flagellum organization"/>
    <property type="evidence" value="ECO:0007669"/>
    <property type="project" value="UniProtKB-KW"/>
</dbReference>
<reference evidence="11 12" key="1">
    <citation type="submission" date="2020-04" db="EMBL/GenBank/DDBJ databases">
        <title>Draft genome of Pyxidicoccus fallax type strain.</title>
        <authorList>
            <person name="Whitworth D.E."/>
        </authorList>
    </citation>
    <scope>NUCLEOTIDE SEQUENCE [LARGE SCALE GENOMIC DNA]</scope>
    <source>
        <strain evidence="11 12">DSM 14698</strain>
    </source>
</reference>
<proteinExistence type="inferred from homology"/>
<evidence type="ECO:0000313" key="11">
    <source>
        <dbReference type="EMBL" id="NMO14999.1"/>
    </source>
</evidence>
<evidence type="ECO:0000259" key="10">
    <source>
        <dbReference type="Pfam" id="PF02108"/>
    </source>
</evidence>
<keyword evidence="11" id="KW-0966">Cell projection</keyword>
<sequence length="228" mass="24759">MAIGKVIKGDGSVEPGVAAERPALRPPGRVGGGGVMNAEVFEARQSAQGILEAAQREKERILAEAQREREKLQAEAREQGRQEGLAQATEIILRAKMQAGEMLGNHERDVIELSLRMAEKIIGRSLEKDPDLMVELCASAIENLRSARSMVLRVHPKTAAVLRAKKPVLMELIGRAVDLAIREDPEVAPVGCIVQTEFGTVDAQLPTQLEMLQNILLPDPNGRKEGPA</sequence>
<dbReference type="Proteomes" id="UP000518300">
    <property type="component" value="Unassembled WGS sequence"/>
</dbReference>
<organism evidence="11 12">
    <name type="scientific">Pyxidicoccus fallax</name>
    <dbReference type="NCBI Taxonomy" id="394095"/>
    <lineage>
        <taxon>Bacteria</taxon>
        <taxon>Pseudomonadati</taxon>
        <taxon>Myxococcota</taxon>
        <taxon>Myxococcia</taxon>
        <taxon>Myxococcales</taxon>
        <taxon>Cystobacterineae</taxon>
        <taxon>Myxococcaceae</taxon>
        <taxon>Pyxidicoccus</taxon>
    </lineage>
</organism>
<feature type="domain" description="Flagellar assembly protein FliH/Type III secretion system HrpE" evidence="10">
    <location>
        <begin position="87"/>
        <end position="210"/>
    </location>
</feature>
<keyword evidence="11" id="KW-0969">Cilium</keyword>
<keyword evidence="4" id="KW-0813">Transport</keyword>
<comment type="caution">
    <text evidence="11">The sequence shown here is derived from an EMBL/GenBank/DDBJ whole genome shotgun (WGS) entry which is preliminary data.</text>
</comment>
<dbReference type="GO" id="GO:0005829">
    <property type="term" value="C:cytosol"/>
    <property type="evidence" value="ECO:0007669"/>
    <property type="project" value="TreeGrafter"/>
</dbReference>
<keyword evidence="7" id="KW-1006">Bacterial flagellum protein export</keyword>
<evidence type="ECO:0000256" key="5">
    <source>
        <dbReference type="ARBA" id="ARBA00022795"/>
    </source>
</evidence>
<evidence type="ECO:0000256" key="9">
    <source>
        <dbReference type="SAM" id="MobiDB-lite"/>
    </source>
</evidence>
<dbReference type="Pfam" id="PF02108">
    <property type="entry name" value="FliH"/>
    <property type="match status" value="1"/>
</dbReference>
<feature type="region of interest" description="Disordered" evidence="9">
    <location>
        <begin position="1"/>
        <end position="31"/>
    </location>
</feature>
<evidence type="ECO:0000256" key="1">
    <source>
        <dbReference type="ARBA" id="ARBA00003041"/>
    </source>
</evidence>
<dbReference type="EMBL" id="JABBJJ010000029">
    <property type="protein sequence ID" value="NMO14999.1"/>
    <property type="molecule type" value="Genomic_DNA"/>
</dbReference>
<evidence type="ECO:0000256" key="7">
    <source>
        <dbReference type="ARBA" id="ARBA00023225"/>
    </source>
</evidence>
<dbReference type="CDD" id="cd06503">
    <property type="entry name" value="ATP-synt_Fo_b"/>
    <property type="match status" value="1"/>
</dbReference>
<dbReference type="InterPro" id="IPR018035">
    <property type="entry name" value="Flagellar_FliH/T3SS_HrpE"/>
</dbReference>